<evidence type="ECO:0000256" key="1">
    <source>
        <dbReference type="HAMAP-Rule" id="MF_00800"/>
    </source>
</evidence>
<dbReference type="InterPro" id="IPR028345">
    <property type="entry name" value="Antibiotic_NAT-like"/>
</dbReference>
<dbReference type="HOGENOM" id="CLU_106658_0_0_9"/>
<sequence>MLDEIRTQAATAAKELLEAAHLNEKDLVVIGCSSSEISDHRIGSHSSAEIGQAVFSAIYEVFQAQGIYVAAQCCEHLNRALIMEKEAARLYGYEPVNVVPQLKAGGSLATAACQTFQCPVAVESIKAHAGIDIGDTLIGMHLKTVAVPVRIKTRYIGSAHVVTARTRPKFIGGARACYDDTLG</sequence>
<gene>
    <name evidence="2" type="ordered locus">Closa_0165</name>
</gene>
<evidence type="ECO:0000313" key="3">
    <source>
        <dbReference type="Proteomes" id="UP000001662"/>
    </source>
</evidence>
<dbReference type="HAMAP" id="MF_00800">
    <property type="entry name" value="UPF0340"/>
    <property type="match status" value="1"/>
</dbReference>
<dbReference type="NCBIfam" id="TIGR01440">
    <property type="entry name" value="TIGR01440 family protein"/>
    <property type="match status" value="1"/>
</dbReference>
<dbReference type="SUPFAM" id="SSF110710">
    <property type="entry name" value="TTHA0583/YokD-like"/>
    <property type="match status" value="1"/>
</dbReference>
<dbReference type="PIRSF" id="PIRSF007510">
    <property type="entry name" value="UCP007510"/>
    <property type="match status" value="1"/>
</dbReference>
<dbReference type="Gene3D" id="3.40.50.10360">
    <property type="entry name" value="Hypothetical protein TT1679"/>
    <property type="match status" value="1"/>
</dbReference>
<dbReference type="PaxDb" id="610130-Closa_0165"/>
<dbReference type="eggNOG" id="COG4475">
    <property type="taxonomic scope" value="Bacteria"/>
</dbReference>
<dbReference type="InterPro" id="IPR006340">
    <property type="entry name" value="DUF436"/>
</dbReference>
<name>D9R1R7_LACSW</name>
<proteinExistence type="inferred from homology"/>
<dbReference type="Proteomes" id="UP000001662">
    <property type="component" value="Chromosome"/>
</dbReference>
<organism evidence="2 3">
    <name type="scientific">Lacrimispora saccharolytica (strain ATCC 35040 / DSM 2544 / NRCC 2533 / WM1)</name>
    <name type="common">Clostridium saccharolyticum</name>
    <dbReference type="NCBI Taxonomy" id="610130"/>
    <lineage>
        <taxon>Bacteria</taxon>
        <taxon>Bacillati</taxon>
        <taxon>Bacillota</taxon>
        <taxon>Clostridia</taxon>
        <taxon>Lachnospirales</taxon>
        <taxon>Lachnospiraceae</taxon>
        <taxon>Lacrimispora</taxon>
    </lineage>
</organism>
<dbReference type="RefSeq" id="WP_013270908.1">
    <property type="nucleotide sequence ID" value="NC_014376.1"/>
</dbReference>
<protein>
    <recommendedName>
        <fullName evidence="1">UPF0340 protein Closa_0165</fullName>
    </recommendedName>
</protein>
<dbReference type="Pfam" id="PF04260">
    <property type="entry name" value="DUF436"/>
    <property type="match status" value="1"/>
</dbReference>
<accession>D9R1R7</accession>
<dbReference type="KEGG" id="csh:Closa_0165"/>
<comment type="similarity">
    <text evidence="1">Belongs to the UPF0340 family.</text>
</comment>
<reference evidence="2" key="1">
    <citation type="submission" date="2010-07" db="EMBL/GenBank/DDBJ databases">
        <title>Complete sequence of Clostridium saccharolyticum WM1.</title>
        <authorList>
            <consortium name="US DOE Joint Genome Institute"/>
            <person name="Lucas S."/>
            <person name="Copeland A."/>
            <person name="Lapidus A."/>
            <person name="Cheng J.-F."/>
            <person name="Bruce D."/>
            <person name="Goodwin L."/>
            <person name="Pitluck S."/>
            <person name="Chertkov O."/>
            <person name="Detter J.C."/>
            <person name="Han C."/>
            <person name="Tapia R."/>
            <person name="Land M."/>
            <person name="Hauser L."/>
            <person name="Chang Y.-J."/>
            <person name="Jeffries C."/>
            <person name="Kyrpides N."/>
            <person name="Ivanova N."/>
            <person name="Mikhailova N."/>
            <person name="Mouttaki H."/>
            <person name="Lin L."/>
            <person name="Zhou J."/>
            <person name="Hemme C.L."/>
            <person name="Woyke T."/>
        </authorList>
    </citation>
    <scope>NUCLEOTIDE SEQUENCE [LARGE SCALE GENOMIC DNA]</scope>
    <source>
        <strain evidence="2">WM1</strain>
    </source>
</reference>
<dbReference type="EMBL" id="CP002109">
    <property type="protein sequence ID" value="ADL02808.1"/>
    <property type="molecule type" value="Genomic_DNA"/>
</dbReference>
<keyword evidence="3" id="KW-1185">Reference proteome</keyword>
<dbReference type="OrthoDB" id="9803187at2"/>
<dbReference type="AlphaFoldDB" id="D9R1R7"/>
<evidence type="ECO:0000313" key="2">
    <source>
        <dbReference type="EMBL" id="ADL02808.1"/>
    </source>
</evidence>
<dbReference type="STRING" id="610130.Closa_0165"/>